<dbReference type="PANTHER" id="PTHR15136">
    <property type="entry name" value="STROMAL INTERACTION MOLECULE HOMOLOG"/>
    <property type="match status" value="1"/>
</dbReference>
<dbReference type="PROSITE" id="PS50105">
    <property type="entry name" value="SAM_DOMAIN"/>
    <property type="match status" value="1"/>
</dbReference>
<dbReference type="Gene3D" id="1.20.5.340">
    <property type="match status" value="1"/>
</dbReference>
<evidence type="ECO:0000259" key="15">
    <source>
        <dbReference type="PROSITE" id="PS50105"/>
    </source>
</evidence>
<keyword evidence="6" id="KW-0732">Signal</keyword>
<dbReference type="PANTHER" id="PTHR15136:SF5">
    <property type="entry name" value="STROMAL INTERACTION MOLECULE HOMOLOG"/>
    <property type="match status" value="1"/>
</dbReference>
<keyword evidence="8 14" id="KW-1133">Transmembrane helix</keyword>
<evidence type="ECO:0000313" key="17">
    <source>
        <dbReference type="RefSeq" id="XP_006818739.1"/>
    </source>
</evidence>
<proteinExistence type="predicted"/>
<dbReference type="InterPro" id="IPR057835">
    <property type="entry name" value="EF-hand_STIM1/2"/>
</dbReference>
<dbReference type="SUPFAM" id="SSF47769">
    <property type="entry name" value="SAM/Pointed domain"/>
    <property type="match status" value="1"/>
</dbReference>
<feature type="transmembrane region" description="Helical" evidence="14">
    <location>
        <begin position="12"/>
        <end position="30"/>
    </location>
</feature>
<keyword evidence="11 14" id="KW-0472">Membrane</keyword>
<evidence type="ECO:0000256" key="2">
    <source>
        <dbReference type="ARBA" id="ARBA00022448"/>
    </source>
</evidence>
<gene>
    <name evidence="17" type="primary">LOC100366516</name>
</gene>
<dbReference type="Pfam" id="PF16533">
    <property type="entry name" value="SOAR"/>
    <property type="match status" value="1"/>
</dbReference>
<dbReference type="CDD" id="cd11722">
    <property type="entry name" value="SOAR"/>
    <property type="match status" value="1"/>
</dbReference>
<dbReference type="Gene3D" id="1.10.150.50">
    <property type="entry name" value="Transcription Factor, Ets-1"/>
    <property type="match status" value="1"/>
</dbReference>
<feature type="compositionally biased region" description="Acidic residues" evidence="13">
    <location>
        <begin position="604"/>
        <end position="616"/>
    </location>
</feature>
<dbReference type="Gene3D" id="1.10.238.180">
    <property type="match status" value="1"/>
</dbReference>
<feature type="compositionally biased region" description="Low complexity" evidence="13">
    <location>
        <begin position="629"/>
        <end position="639"/>
    </location>
</feature>
<accession>A0ABM0MFE8</accession>
<reference evidence="17" key="1">
    <citation type="submission" date="2025-08" db="UniProtKB">
        <authorList>
            <consortium name="RefSeq"/>
        </authorList>
    </citation>
    <scope>IDENTIFICATION</scope>
    <source>
        <tissue evidence="17">Testes</tissue>
    </source>
</reference>
<evidence type="ECO:0000256" key="4">
    <source>
        <dbReference type="ARBA" id="ARBA00022692"/>
    </source>
</evidence>
<keyword evidence="7" id="KW-0106">Calcium</keyword>
<keyword evidence="2" id="KW-0813">Transport</keyword>
<evidence type="ECO:0000256" key="9">
    <source>
        <dbReference type="ARBA" id="ARBA00023054"/>
    </source>
</evidence>
<protein>
    <submittedName>
        <fullName evidence="17">Stromal interaction molecule 1-like</fullName>
    </submittedName>
</protein>
<evidence type="ECO:0000256" key="11">
    <source>
        <dbReference type="ARBA" id="ARBA00023136"/>
    </source>
</evidence>
<feature type="compositionally biased region" description="Polar residues" evidence="13">
    <location>
        <begin position="468"/>
        <end position="516"/>
    </location>
</feature>
<dbReference type="Pfam" id="PF07647">
    <property type="entry name" value="SAM_2"/>
    <property type="match status" value="1"/>
</dbReference>
<keyword evidence="16" id="KW-1185">Reference proteome</keyword>
<sequence length="639" mass="71882">MFGLSHYLHPTNWTGLFPVVVIIVATSWIISAGQHVPEQPHPLTKSRKQTTALTVPVAETCEDTYESCHIEEKDLLGWAAIKALHRQLDDDANGSVDLSESDEFLRDELQYEDDFDRQTTFHGDDNFISVDDLWLAWKNSEVYNWTVEDTIVWLVNSVDLPQYTDTFQNNAVDGPMLPRIAVNNGHFLSTILGIKDSVNKHKIILKAMDVVLFGAPKLKHNYVKDTILVLSLLIAVGGCWFAYVQHKFSQRHMKQMMKDMESLQTAEQSLCELQEKLQLAHQQKKTVIEEKHSLEAKMKDEILAVKAEAEKLSEAKDDTDGELSRLRLAEQELQQVRCALRKAEMELESRSQWLAPPILQQWLQLTHEVELQYYNEKKTSAERQLAAAKEGCEKLRKKRNAFMGSFRIAHGSSLDEVDHRILSAKNALSEVTANLQEKLYRWSQIESLMGVPIVSNAGLAVLSQALHSDSSTTPGAQSPISTSSNKKTRTVKSSMVRKSNSESNLHNFGSQSTASMTPMDMNPNMGVDDYDEDVPPTYSMVTGIGTAPMPRTSPLRTVQSASCLPSMAVTSTTVTYPRRQMSDPVKTNIRNASWFKKHGPALDDFNEADDSSDSLENEEKKKKKKKISLLKSSIKTKSL</sequence>
<dbReference type="RefSeq" id="XP_006818739.1">
    <property type="nucleotide sequence ID" value="XM_006818676.1"/>
</dbReference>
<feature type="region of interest" description="Disordered" evidence="13">
    <location>
        <begin position="468"/>
        <end position="517"/>
    </location>
</feature>
<keyword evidence="5" id="KW-0479">Metal-binding</keyword>
<evidence type="ECO:0000256" key="3">
    <source>
        <dbReference type="ARBA" id="ARBA00022568"/>
    </source>
</evidence>
<feature type="transmembrane region" description="Helical" evidence="14">
    <location>
        <begin position="227"/>
        <end position="244"/>
    </location>
</feature>
<dbReference type="InterPro" id="IPR032393">
    <property type="entry name" value="SOAR_STIM1/2"/>
</dbReference>
<feature type="region of interest" description="Disordered" evidence="13">
    <location>
        <begin position="599"/>
        <end position="639"/>
    </location>
</feature>
<evidence type="ECO:0000256" key="12">
    <source>
        <dbReference type="SAM" id="Coils"/>
    </source>
</evidence>
<dbReference type="CDD" id="cd09504">
    <property type="entry name" value="SAM_STIM-1_2-like"/>
    <property type="match status" value="1"/>
</dbReference>
<feature type="coiled-coil region" evidence="12">
    <location>
        <begin position="295"/>
        <end position="346"/>
    </location>
</feature>
<dbReference type="Gene3D" id="1.10.287.3550">
    <property type="match status" value="1"/>
</dbReference>
<keyword evidence="4 14" id="KW-0812">Transmembrane</keyword>
<keyword evidence="9 12" id="KW-0175">Coiled coil</keyword>
<organism evidence="16 17">
    <name type="scientific">Saccoglossus kowalevskii</name>
    <name type="common">Acorn worm</name>
    <dbReference type="NCBI Taxonomy" id="10224"/>
    <lineage>
        <taxon>Eukaryota</taxon>
        <taxon>Metazoa</taxon>
        <taxon>Hemichordata</taxon>
        <taxon>Enteropneusta</taxon>
        <taxon>Harrimaniidae</taxon>
        <taxon>Saccoglossus</taxon>
    </lineage>
</organism>
<dbReference type="InterPro" id="IPR037608">
    <property type="entry name" value="STIM1/2"/>
</dbReference>
<evidence type="ECO:0000256" key="10">
    <source>
        <dbReference type="ARBA" id="ARBA00023065"/>
    </source>
</evidence>
<comment type="subcellular location">
    <subcellularLocation>
        <location evidence="1">Membrane</location>
        <topology evidence="1">Single-pass type I membrane protein</topology>
    </subcellularLocation>
</comment>
<evidence type="ECO:0000313" key="16">
    <source>
        <dbReference type="Proteomes" id="UP000694865"/>
    </source>
</evidence>
<feature type="domain" description="SAM" evidence="15">
    <location>
        <begin position="145"/>
        <end position="204"/>
    </location>
</feature>
<name>A0ABM0MFE8_SACKO</name>
<dbReference type="GeneID" id="100366516"/>
<dbReference type="InterPro" id="IPR013761">
    <property type="entry name" value="SAM/pointed_sf"/>
</dbReference>
<dbReference type="InterPro" id="IPR001660">
    <property type="entry name" value="SAM"/>
</dbReference>
<keyword evidence="3" id="KW-0109">Calcium transport</keyword>
<evidence type="ECO:0000256" key="6">
    <source>
        <dbReference type="ARBA" id="ARBA00022729"/>
    </source>
</evidence>
<keyword evidence="10" id="KW-0406">Ion transport</keyword>
<evidence type="ECO:0000256" key="13">
    <source>
        <dbReference type="SAM" id="MobiDB-lite"/>
    </source>
</evidence>
<evidence type="ECO:0000256" key="5">
    <source>
        <dbReference type="ARBA" id="ARBA00022723"/>
    </source>
</evidence>
<dbReference type="Proteomes" id="UP000694865">
    <property type="component" value="Unplaced"/>
</dbReference>
<evidence type="ECO:0000256" key="8">
    <source>
        <dbReference type="ARBA" id="ARBA00022989"/>
    </source>
</evidence>
<dbReference type="Pfam" id="PF25578">
    <property type="entry name" value="EF-hand_STIM1"/>
    <property type="match status" value="1"/>
</dbReference>
<evidence type="ECO:0000256" key="7">
    <source>
        <dbReference type="ARBA" id="ARBA00022837"/>
    </source>
</evidence>
<evidence type="ECO:0000256" key="14">
    <source>
        <dbReference type="SAM" id="Phobius"/>
    </source>
</evidence>
<evidence type="ECO:0000256" key="1">
    <source>
        <dbReference type="ARBA" id="ARBA00004479"/>
    </source>
</evidence>